<dbReference type="Gene3D" id="1.10.287.460">
    <property type="entry name" value="Peptidyl-prolyl cis-trans isomerase, FKBP-type, N-terminal domain"/>
    <property type="match status" value="1"/>
</dbReference>
<keyword evidence="5 7" id="KW-0413">Isomerase</keyword>
<dbReference type="GO" id="GO:0003755">
    <property type="term" value="F:peptidyl-prolyl cis-trans isomerase activity"/>
    <property type="evidence" value="ECO:0007669"/>
    <property type="project" value="UniProtKB-KW"/>
</dbReference>
<evidence type="ECO:0000256" key="3">
    <source>
        <dbReference type="ARBA" id="ARBA00022729"/>
    </source>
</evidence>
<evidence type="ECO:0000256" key="2">
    <source>
        <dbReference type="ARBA" id="ARBA00013194"/>
    </source>
</evidence>
<keyword evidence="3" id="KW-0732">Signal</keyword>
<evidence type="ECO:0000313" key="7">
    <source>
        <dbReference type="EMBL" id="OIQ91923.1"/>
    </source>
</evidence>
<dbReference type="EMBL" id="MLJW01000245">
    <property type="protein sequence ID" value="OIQ91923.1"/>
    <property type="molecule type" value="Genomic_DNA"/>
</dbReference>
<dbReference type="GO" id="GO:0016020">
    <property type="term" value="C:membrane"/>
    <property type="evidence" value="ECO:0007669"/>
    <property type="project" value="InterPro"/>
</dbReference>
<dbReference type="PANTHER" id="PTHR43811:SF19">
    <property type="entry name" value="39 KDA FK506-BINDING NUCLEAR PROTEIN"/>
    <property type="match status" value="1"/>
</dbReference>
<dbReference type="InterPro" id="IPR000774">
    <property type="entry name" value="PPIase_FKBP_N"/>
</dbReference>
<dbReference type="InterPro" id="IPR046357">
    <property type="entry name" value="PPIase_dom_sf"/>
</dbReference>
<gene>
    <name evidence="7" type="primary">fklB</name>
    <name evidence="7" type="ORF">GALL_261270</name>
</gene>
<dbReference type="Pfam" id="PF00254">
    <property type="entry name" value="FKBP_C"/>
    <property type="match status" value="1"/>
</dbReference>
<comment type="caution">
    <text evidence="7">The sequence shown here is derived from an EMBL/GenBank/DDBJ whole genome shotgun (WGS) entry which is preliminary data.</text>
</comment>
<dbReference type="InterPro" id="IPR036944">
    <property type="entry name" value="PPIase_FKBP_N_sf"/>
</dbReference>
<dbReference type="SUPFAM" id="SSF54534">
    <property type="entry name" value="FKBP-like"/>
    <property type="match status" value="1"/>
</dbReference>
<dbReference type="PANTHER" id="PTHR43811">
    <property type="entry name" value="FKBP-TYPE PEPTIDYL-PROLYL CIS-TRANS ISOMERASE FKPA"/>
    <property type="match status" value="1"/>
</dbReference>
<name>A0A1J5RR07_9ZZZZ</name>
<dbReference type="PROSITE" id="PS50059">
    <property type="entry name" value="FKBP_PPIASE"/>
    <property type="match status" value="1"/>
</dbReference>
<dbReference type="InterPro" id="IPR001179">
    <property type="entry name" value="PPIase_FKBP_dom"/>
</dbReference>
<dbReference type="Pfam" id="PF01346">
    <property type="entry name" value="FKBP_N"/>
    <property type="match status" value="1"/>
</dbReference>
<dbReference type="Gene3D" id="3.10.50.40">
    <property type="match status" value="1"/>
</dbReference>
<keyword evidence="4" id="KW-0697">Rotamase</keyword>
<evidence type="ECO:0000256" key="5">
    <source>
        <dbReference type="ARBA" id="ARBA00023235"/>
    </source>
</evidence>
<sequence length="208" mass="22136">MTTALNTLTQRLSYIVGENMAHQLKNDGLELDAEAVALAVSDVMADKPSRLTDAEKRSTVEQVQKESQEKQMAAQAEQSAKNKAEGAAYLAENSKKEGVITTDSGLQYKSLVAGDGAKPSKSDKVKVHYRGTLIDGTVFDSSYDRGEPIVFPVTGVIAGWVEGLQLMQVGSKFELVIPSQLAYGANGSGPAIGADATLIFEVELLGIE</sequence>
<dbReference type="GO" id="GO:0006457">
    <property type="term" value="P:protein folding"/>
    <property type="evidence" value="ECO:0007669"/>
    <property type="project" value="InterPro"/>
</dbReference>
<proteinExistence type="predicted"/>
<dbReference type="EC" id="5.2.1.8" evidence="2"/>
<evidence type="ECO:0000259" key="6">
    <source>
        <dbReference type="PROSITE" id="PS50059"/>
    </source>
</evidence>
<evidence type="ECO:0000256" key="4">
    <source>
        <dbReference type="ARBA" id="ARBA00023110"/>
    </source>
</evidence>
<dbReference type="AlphaFoldDB" id="A0A1J5RR07"/>
<dbReference type="InterPro" id="IPR008104">
    <property type="entry name" value="INFPOTNTIATR"/>
</dbReference>
<comment type="catalytic activity">
    <reaction evidence="1">
        <text>[protein]-peptidylproline (omega=180) = [protein]-peptidylproline (omega=0)</text>
        <dbReference type="Rhea" id="RHEA:16237"/>
        <dbReference type="Rhea" id="RHEA-COMP:10747"/>
        <dbReference type="Rhea" id="RHEA-COMP:10748"/>
        <dbReference type="ChEBI" id="CHEBI:83833"/>
        <dbReference type="ChEBI" id="CHEBI:83834"/>
        <dbReference type="EC" id="5.2.1.8"/>
    </reaction>
</comment>
<feature type="domain" description="PPIase FKBP-type" evidence="6">
    <location>
        <begin position="122"/>
        <end position="208"/>
    </location>
</feature>
<protein>
    <recommendedName>
        <fullName evidence="2">peptidylprolyl isomerase</fullName>
        <ecNumber evidence="2">5.2.1.8</ecNumber>
    </recommendedName>
</protein>
<dbReference type="PRINTS" id="PR01730">
    <property type="entry name" value="INFPOTNTIATR"/>
</dbReference>
<dbReference type="FunFam" id="3.10.50.40:FF:000006">
    <property type="entry name" value="Peptidyl-prolyl cis-trans isomerase"/>
    <property type="match status" value="1"/>
</dbReference>
<organism evidence="7">
    <name type="scientific">mine drainage metagenome</name>
    <dbReference type="NCBI Taxonomy" id="410659"/>
    <lineage>
        <taxon>unclassified sequences</taxon>
        <taxon>metagenomes</taxon>
        <taxon>ecological metagenomes</taxon>
    </lineage>
</organism>
<accession>A0A1J5RR07</accession>
<reference evidence="7" key="1">
    <citation type="submission" date="2016-10" db="EMBL/GenBank/DDBJ databases">
        <title>Sequence of Gallionella enrichment culture.</title>
        <authorList>
            <person name="Poehlein A."/>
            <person name="Muehling M."/>
            <person name="Daniel R."/>
        </authorList>
    </citation>
    <scope>NUCLEOTIDE SEQUENCE</scope>
</reference>
<evidence type="ECO:0000256" key="1">
    <source>
        <dbReference type="ARBA" id="ARBA00000971"/>
    </source>
</evidence>